<protein>
    <submittedName>
        <fullName evidence="4">Phosphate ABC transporter substrate-binding protein</fullName>
    </submittedName>
</protein>
<dbReference type="InterPro" id="IPR050811">
    <property type="entry name" value="Phosphate_ABC_transporter"/>
</dbReference>
<dbReference type="PANTHER" id="PTHR30570">
    <property type="entry name" value="PERIPLASMIC PHOSPHATE BINDING COMPONENT OF PHOSPHATE ABC TRANSPORTER"/>
    <property type="match status" value="1"/>
</dbReference>
<keyword evidence="1 2" id="KW-0732">Signal</keyword>
<dbReference type="Proteomes" id="UP000060487">
    <property type="component" value="Unassembled WGS sequence"/>
</dbReference>
<dbReference type="RefSeq" id="WP_236861671.1">
    <property type="nucleotide sequence ID" value="NZ_LNQR01000070.1"/>
</dbReference>
<evidence type="ECO:0000313" key="5">
    <source>
        <dbReference type="Proteomes" id="UP000060487"/>
    </source>
</evidence>
<evidence type="ECO:0000313" key="4">
    <source>
        <dbReference type="EMBL" id="KWT84158.1"/>
    </source>
</evidence>
<dbReference type="EMBL" id="LNQR01000070">
    <property type="protein sequence ID" value="KWT84158.1"/>
    <property type="molecule type" value="Genomic_DNA"/>
</dbReference>
<dbReference type="Pfam" id="PF12849">
    <property type="entry name" value="PBP_like_2"/>
    <property type="match status" value="1"/>
</dbReference>
<accession>A0ABR5SEC9</accession>
<feature type="domain" description="PBP" evidence="3">
    <location>
        <begin position="18"/>
        <end position="253"/>
    </location>
</feature>
<feature type="chain" id="PRO_5046107316" evidence="2">
    <location>
        <begin position="22"/>
        <end position="273"/>
    </location>
</feature>
<sequence>MKTILSMVLAVCFLMSGTSSAMEKILIEGTGDSQDLLRLLAKEYEKTHPGTHIEVPDSIGTTGGIRAVADGKCNLGRTARKLKEKEKAYNLNYIEFAYSPVVFIANLDTKRPDNLNTEQIIGIYSGKLTSWEAVGGEKQPIYVVNRQEDESTRTLLEQTIVGLKEIKTPVGKTIYSTPEAIGILKQYKNTIGYGPMSMVIDSPLTIMKIDGIYASLKNVQNGSYKLVLPFGFVWKGELSGLAKGFLDFLFTKEAQTIIINSGTVPAPSKAVSP</sequence>
<reference evidence="4 5" key="1">
    <citation type="submission" date="2015-11" db="EMBL/GenBank/DDBJ databases">
        <authorList>
            <person name="Lin W."/>
        </authorList>
    </citation>
    <scope>NUCLEOTIDE SEQUENCE [LARGE SCALE GENOMIC DNA]</scope>
    <source>
        <strain evidence="4 5">HCH-1</strain>
    </source>
</reference>
<dbReference type="PANTHER" id="PTHR30570:SF1">
    <property type="entry name" value="PHOSPHATE-BINDING PROTEIN PSTS"/>
    <property type="match status" value="1"/>
</dbReference>
<gene>
    <name evidence="4" type="ORF">ASN18_2086</name>
</gene>
<evidence type="ECO:0000259" key="3">
    <source>
        <dbReference type="Pfam" id="PF12849"/>
    </source>
</evidence>
<comment type="caution">
    <text evidence="4">The sequence shown here is derived from an EMBL/GenBank/DDBJ whole genome shotgun (WGS) entry which is preliminary data.</text>
</comment>
<feature type="signal peptide" evidence="2">
    <location>
        <begin position="1"/>
        <end position="21"/>
    </location>
</feature>
<dbReference type="Gene3D" id="3.40.190.10">
    <property type="entry name" value="Periplasmic binding protein-like II"/>
    <property type="match status" value="2"/>
</dbReference>
<keyword evidence="5" id="KW-1185">Reference proteome</keyword>
<evidence type="ECO:0000256" key="1">
    <source>
        <dbReference type="ARBA" id="ARBA00022729"/>
    </source>
</evidence>
<dbReference type="InterPro" id="IPR024370">
    <property type="entry name" value="PBP_domain"/>
</dbReference>
<name>A0ABR5SEC9_9BACT</name>
<dbReference type="SUPFAM" id="SSF53850">
    <property type="entry name" value="Periplasmic binding protein-like II"/>
    <property type="match status" value="1"/>
</dbReference>
<organism evidence="4 5">
    <name type="scientific">Candidatus Magnetominusculus xianensis</name>
    <dbReference type="NCBI Taxonomy" id="1748249"/>
    <lineage>
        <taxon>Bacteria</taxon>
        <taxon>Pseudomonadati</taxon>
        <taxon>Nitrospirota</taxon>
        <taxon>Nitrospiria</taxon>
        <taxon>Nitrospirales</taxon>
        <taxon>Nitrospiraceae</taxon>
        <taxon>Candidatus Magnetominusculus</taxon>
    </lineage>
</organism>
<proteinExistence type="predicted"/>
<evidence type="ECO:0000256" key="2">
    <source>
        <dbReference type="SAM" id="SignalP"/>
    </source>
</evidence>